<accession>A0A088E406</accession>
<dbReference type="EMBL" id="CP012173">
    <property type="protein sequence ID" value="AKV75905.1"/>
    <property type="molecule type" value="Genomic_DNA"/>
</dbReference>
<dbReference type="GeneID" id="91754991"/>
<dbReference type="EMBL" id="CP012172">
    <property type="protein sequence ID" value="AKV73665.1"/>
    <property type="molecule type" value="Genomic_DNA"/>
</dbReference>
<dbReference type="EMBL" id="CP012174">
    <property type="protein sequence ID" value="AKV78156.1"/>
    <property type="molecule type" value="Genomic_DNA"/>
</dbReference>
<evidence type="ECO:0000313" key="8">
    <source>
        <dbReference type="Proteomes" id="UP000056255"/>
    </source>
</evidence>
<dbReference type="EMBL" id="CP012176">
    <property type="protein sequence ID" value="AKV82648.1"/>
    <property type="molecule type" value="Genomic_DNA"/>
</dbReference>
<evidence type="ECO:0000313" key="12">
    <source>
        <dbReference type="Proteomes" id="UP000068832"/>
    </source>
</evidence>
<protein>
    <submittedName>
        <fullName evidence="1">Uncharacterized protein</fullName>
    </submittedName>
</protein>
<organism evidence="1 7">
    <name type="scientific">Metallosphaera sedula</name>
    <dbReference type="NCBI Taxonomy" id="43687"/>
    <lineage>
        <taxon>Archaea</taxon>
        <taxon>Thermoproteota</taxon>
        <taxon>Thermoprotei</taxon>
        <taxon>Sulfolobales</taxon>
        <taxon>Sulfolobaceae</taxon>
        <taxon>Metallosphaera</taxon>
    </lineage>
</organism>
<dbReference type="Proteomes" id="UP000062475">
    <property type="component" value="Chromosome"/>
</dbReference>
<dbReference type="EMBL" id="CP012175">
    <property type="protein sequence ID" value="AKV80401.1"/>
    <property type="molecule type" value="Genomic_DNA"/>
</dbReference>
<evidence type="ECO:0000313" key="3">
    <source>
        <dbReference type="EMBL" id="AKV75905.1"/>
    </source>
</evidence>
<dbReference type="Proteomes" id="UP000068832">
    <property type="component" value="Chromosome"/>
</dbReference>
<name>A0A088E406_9CREN</name>
<proteinExistence type="predicted"/>
<evidence type="ECO:0000313" key="4">
    <source>
        <dbReference type="EMBL" id="AKV78156.1"/>
    </source>
</evidence>
<evidence type="ECO:0000313" key="1">
    <source>
        <dbReference type="EMBL" id="AIM26703.1"/>
    </source>
</evidence>
<gene>
    <name evidence="1" type="ORF">HA72_0541</name>
    <name evidence="2" type="ORF">MsedA_0553</name>
    <name evidence="3" type="ORF">MsedB_0553</name>
    <name evidence="4" type="ORF">MsedC_0552</name>
    <name evidence="5" type="ORF">MsedD_0553</name>
    <name evidence="6" type="ORF">MsedE_0553</name>
</gene>
<dbReference type="AlphaFoldDB" id="A0A088E406"/>
<reference evidence="6 8" key="3">
    <citation type="submission" date="2015-07" db="EMBL/GenBank/DDBJ databases">
        <title>Physiological, transcriptional responses and genome re-sequencing of acid resistant extremely thermoacidophilic Metallosphaera sedula SARC-M1.</title>
        <authorList>
            <person name="Ai C."/>
            <person name="McCarthy S."/>
            <person name="Eckrich V."/>
            <person name="Rudrappa D."/>
            <person name="Qiu G."/>
            <person name="Blum P."/>
        </authorList>
    </citation>
    <scope>NUCLEOTIDE SEQUENCE [LARGE SCALE GENOMIC DNA]</scope>
    <source>
        <strain evidence="6 8">SARC-M1</strain>
    </source>
</reference>
<dbReference type="RefSeq" id="WP_012020504.1">
    <property type="nucleotide sequence ID" value="NZ_CP008822.1"/>
</dbReference>
<evidence type="ECO:0000313" key="5">
    <source>
        <dbReference type="EMBL" id="AKV80401.1"/>
    </source>
</evidence>
<dbReference type="Proteomes" id="UP000056255">
    <property type="component" value="Chromosome"/>
</dbReference>
<evidence type="ECO:0000313" key="9">
    <source>
        <dbReference type="Proteomes" id="UP000061362"/>
    </source>
</evidence>
<reference evidence="1 7" key="1">
    <citation type="journal article" date="2014" name="J. Bacteriol.">
        <title>Role of an Archaeal PitA Transporter in the Copper and Arsenic Resistance of Metallosphaera sedula, an Extreme Thermoacidophile.</title>
        <authorList>
            <person name="McCarthy S."/>
            <person name="Ai C."/>
            <person name="Wheaton G."/>
            <person name="Tevatia R."/>
            <person name="Eckrich V."/>
            <person name="Kelly R."/>
            <person name="Blum P."/>
        </authorList>
    </citation>
    <scope>NUCLEOTIDE SEQUENCE [LARGE SCALE GENOMIC DNA]</scope>
    <source>
        <strain evidence="1 7">CuR1</strain>
    </source>
</reference>
<dbReference type="EMBL" id="CP008822">
    <property type="protein sequence ID" value="AIM26703.1"/>
    <property type="molecule type" value="Genomic_DNA"/>
</dbReference>
<evidence type="ECO:0000313" key="11">
    <source>
        <dbReference type="Proteomes" id="UP000062475"/>
    </source>
</evidence>
<dbReference type="Proteomes" id="UP000061362">
    <property type="component" value="Chromosome"/>
</dbReference>
<dbReference type="Proteomes" id="UP000062398">
    <property type="component" value="Chromosome"/>
</dbReference>
<dbReference type="OMA" id="TFKIVEC"/>
<sequence length="271" mass="31382">MEVFEGFMLEHRDVIWSVKGCYHPDGYAVATPRYFQGRKVKTLREGMEIVRTYFPSYLRHVSEIGFEVPLVPLRESKVLNPFTKRVDDKLLREFLAFFRNTGVTGSYLYLGEGKDFDLLSTNLENYQVLAELRRRRVTTSLDELNPTEVEGLNPQDFVNLKLHRVLEGKFKGRPYTFKIVECEDFGEVTHTERFDNVLRVEKALKPFSLPAKYLASEGIVLTSFRTRFTEIPEGTVLRVRGFLLHRRGFLDLDLDLAKEVKILEFGKGSAT</sequence>
<dbReference type="Proteomes" id="UP000029084">
    <property type="component" value="Chromosome"/>
</dbReference>
<evidence type="ECO:0000313" key="7">
    <source>
        <dbReference type="Proteomes" id="UP000029084"/>
    </source>
</evidence>
<evidence type="ECO:0000313" key="6">
    <source>
        <dbReference type="EMBL" id="AKV82648.1"/>
    </source>
</evidence>
<evidence type="ECO:0000313" key="10">
    <source>
        <dbReference type="Proteomes" id="UP000062398"/>
    </source>
</evidence>
<evidence type="ECO:0000313" key="2">
    <source>
        <dbReference type="EMBL" id="AKV73665.1"/>
    </source>
</evidence>
<reference evidence="9 10" key="2">
    <citation type="journal article" date="2015" name="Genome Announc.">
        <title>Complete Genome Sequences of Evolved Arsenate-Resistant Metallosphaera sedula Strains.</title>
        <authorList>
            <person name="Ai C."/>
            <person name="McCarthy S."/>
            <person name="Schackwitz W."/>
            <person name="Martin J."/>
            <person name="Lipzen A."/>
            <person name="Blum P."/>
        </authorList>
    </citation>
    <scope>NUCLEOTIDE SEQUENCE [LARGE SCALE GENOMIC DNA]</scope>
    <source>
        <strain evidence="4 10">ARS120-1</strain>
        <strain evidence="5 9">ARS120-2</strain>
        <strain evidence="2 12">ARS50-1</strain>
        <strain evidence="3 11">ARS50-2</strain>
    </source>
</reference>